<proteinExistence type="predicted"/>
<comment type="caution">
    <text evidence="5">The sequence shown here is derived from an EMBL/GenBank/DDBJ whole genome shotgun (WGS) entry which is preliminary data.</text>
</comment>
<gene>
    <name evidence="5" type="ORF">RJ641_021246</name>
</gene>
<protein>
    <submittedName>
        <fullName evidence="5">Lipoxygenase, C-terminal</fullName>
    </submittedName>
</protein>
<dbReference type="AlphaFoldDB" id="A0AAN8UEE9"/>
<dbReference type="InterPro" id="IPR000907">
    <property type="entry name" value="LipOase"/>
</dbReference>
<evidence type="ECO:0000256" key="3">
    <source>
        <dbReference type="ARBA" id="ARBA00023002"/>
    </source>
</evidence>
<name>A0AAN8UEE9_9MAGN</name>
<dbReference type="GO" id="GO:0046872">
    <property type="term" value="F:metal ion binding"/>
    <property type="evidence" value="ECO:0007669"/>
    <property type="project" value="UniProtKB-KW"/>
</dbReference>
<accession>A0AAN8UEE9</accession>
<dbReference type="Proteomes" id="UP001370490">
    <property type="component" value="Unassembled WGS sequence"/>
</dbReference>
<dbReference type="EMBL" id="JBAMMX010000026">
    <property type="protein sequence ID" value="KAK6913925.1"/>
    <property type="molecule type" value="Genomic_DNA"/>
</dbReference>
<dbReference type="InterPro" id="IPR013819">
    <property type="entry name" value="LipOase_C"/>
</dbReference>
<dbReference type="Gene3D" id="3.10.450.60">
    <property type="match status" value="1"/>
</dbReference>
<dbReference type="PANTHER" id="PTHR11771">
    <property type="entry name" value="LIPOXYGENASE"/>
    <property type="match status" value="1"/>
</dbReference>
<sequence>MLAGLSPVIIRCLQFPPVSQLDRKAYGYQTSSITREHLETNMNGTNRGSSIICFPHSQNVECLFRIRMMNLQSFVMDNVALENNKLFMLDHHDTLMPYLRKINMTSTKTYASRMILWDIKTIGHRTEPAASTRRPSWCCQTSIHSSGKWHLRSSLAAGQGLCHCE</sequence>
<organism evidence="5 6">
    <name type="scientific">Dillenia turbinata</name>
    <dbReference type="NCBI Taxonomy" id="194707"/>
    <lineage>
        <taxon>Eukaryota</taxon>
        <taxon>Viridiplantae</taxon>
        <taxon>Streptophyta</taxon>
        <taxon>Embryophyta</taxon>
        <taxon>Tracheophyta</taxon>
        <taxon>Spermatophyta</taxon>
        <taxon>Magnoliopsida</taxon>
        <taxon>eudicotyledons</taxon>
        <taxon>Gunneridae</taxon>
        <taxon>Pentapetalae</taxon>
        <taxon>Dilleniales</taxon>
        <taxon>Dilleniaceae</taxon>
        <taxon>Dillenia</taxon>
    </lineage>
</organism>
<dbReference type="PROSITE" id="PS51393">
    <property type="entry name" value="LIPOXYGENASE_3"/>
    <property type="match status" value="1"/>
</dbReference>
<dbReference type="Pfam" id="PF00305">
    <property type="entry name" value="Lipoxygenase"/>
    <property type="match status" value="2"/>
</dbReference>
<evidence type="ECO:0000259" key="4">
    <source>
        <dbReference type="PROSITE" id="PS51393"/>
    </source>
</evidence>
<evidence type="ECO:0000313" key="6">
    <source>
        <dbReference type="Proteomes" id="UP001370490"/>
    </source>
</evidence>
<dbReference type="InterPro" id="IPR036226">
    <property type="entry name" value="LipOase_C_sf"/>
</dbReference>
<evidence type="ECO:0000256" key="1">
    <source>
        <dbReference type="ARBA" id="ARBA00022723"/>
    </source>
</evidence>
<dbReference type="SUPFAM" id="SSF48484">
    <property type="entry name" value="Lipoxigenase"/>
    <property type="match status" value="1"/>
</dbReference>
<reference evidence="5 6" key="1">
    <citation type="submission" date="2023-12" db="EMBL/GenBank/DDBJ databases">
        <title>A high-quality genome assembly for Dillenia turbinata (Dilleniales).</title>
        <authorList>
            <person name="Chanderbali A."/>
        </authorList>
    </citation>
    <scope>NUCLEOTIDE SEQUENCE [LARGE SCALE GENOMIC DNA]</scope>
    <source>
        <strain evidence="5">LSX21</strain>
        <tissue evidence="5">Leaf</tissue>
    </source>
</reference>
<keyword evidence="6" id="KW-1185">Reference proteome</keyword>
<dbReference type="GO" id="GO:0016702">
    <property type="term" value="F:oxidoreductase activity, acting on single donors with incorporation of molecular oxygen, incorporation of two atoms of oxygen"/>
    <property type="evidence" value="ECO:0007669"/>
    <property type="project" value="InterPro"/>
</dbReference>
<feature type="domain" description="Lipoxygenase" evidence="4">
    <location>
        <begin position="1"/>
        <end position="165"/>
    </location>
</feature>
<keyword evidence="3" id="KW-0560">Oxidoreductase</keyword>
<keyword evidence="2" id="KW-0223">Dioxygenase</keyword>
<evidence type="ECO:0000256" key="2">
    <source>
        <dbReference type="ARBA" id="ARBA00022964"/>
    </source>
</evidence>
<evidence type="ECO:0000313" key="5">
    <source>
        <dbReference type="EMBL" id="KAK6913925.1"/>
    </source>
</evidence>
<keyword evidence="1" id="KW-0479">Metal-binding</keyword>
<dbReference type="GO" id="GO:0034440">
    <property type="term" value="P:lipid oxidation"/>
    <property type="evidence" value="ECO:0007669"/>
    <property type="project" value="InterPro"/>
</dbReference>